<dbReference type="Proteomes" id="UP000323274">
    <property type="component" value="Unassembled WGS sequence"/>
</dbReference>
<name>A0A5A5TX95_LEUCI</name>
<evidence type="ECO:0000313" key="2">
    <source>
        <dbReference type="Proteomes" id="UP000323274"/>
    </source>
</evidence>
<evidence type="ECO:0000313" key="1">
    <source>
        <dbReference type="EMBL" id="GDZ83121.1"/>
    </source>
</evidence>
<reference evidence="1 2" key="1">
    <citation type="submission" date="2019-04" db="EMBL/GenBank/DDBJ databases">
        <title>A pseudo-fructophilic Leuconostoc citreum strain F192-5 isolated from peel of satsuma mandarin: the first report for isolation and characterization of strain-dependent fructophilic-like characteristics.</title>
        <authorList>
            <person name="Maeno S."/>
            <person name="Tanizawa Y."/>
            <person name="Kajikawa A."/>
            <person name="Kanesaki Y."/>
            <person name="Kubota E."/>
            <person name="Arita M."/>
            <person name="Leon D."/>
            <person name="Endo A."/>
        </authorList>
    </citation>
    <scope>NUCLEOTIDE SEQUENCE [LARGE SCALE GENOMIC DNA]</scope>
    <source>
        <strain evidence="1 2">F192-5</strain>
    </source>
</reference>
<dbReference type="RefSeq" id="WP_149333736.1">
    <property type="nucleotide sequence ID" value="NZ_BJJW01000002.1"/>
</dbReference>
<organism evidence="1 2">
    <name type="scientific">Leuconostoc citreum</name>
    <dbReference type="NCBI Taxonomy" id="33964"/>
    <lineage>
        <taxon>Bacteria</taxon>
        <taxon>Bacillati</taxon>
        <taxon>Bacillota</taxon>
        <taxon>Bacilli</taxon>
        <taxon>Lactobacillales</taxon>
        <taxon>Lactobacillaceae</taxon>
        <taxon>Leuconostoc</taxon>
    </lineage>
</organism>
<comment type="caution">
    <text evidence="1">The sequence shown here is derived from an EMBL/GenBank/DDBJ whole genome shotgun (WGS) entry which is preliminary data.</text>
</comment>
<protein>
    <submittedName>
        <fullName evidence="1">Uncharacterized protein</fullName>
    </submittedName>
</protein>
<dbReference type="EMBL" id="BJJW01000002">
    <property type="protein sequence ID" value="GDZ83121.1"/>
    <property type="molecule type" value="Genomic_DNA"/>
</dbReference>
<dbReference type="AlphaFoldDB" id="A0A5A5TX95"/>
<sequence>MQLEIQLSNNLDPTFRQQLISNFEIIQRCFNQQSETVDQDKLDKALKAMRNMVYTINAGSDNGDSSVETKLARTSIKGKNYPTIAARLDAIERAIINIGGAIDV</sequence>
<accession>A0A5A5TX95</accession>
<gene>
    <name evidence="1" type="ORF">LCIT_03630</name>
</gene>
<proteinExistence type="predicted"/>